<dbReference type="GO" id="GO:0005886">
    <property type="term" value="C:plasma membrane"/>
    <property type="evidence" value="ECO:0007669"/>
    <property type="project" value="TreeGrafter"/>
</dbReference>
<accession>A0AAV2BQG6</accession>
<dbReference type="Gene3D" id="2.170.130.30">
    <property type="match status" value="1"/>
</dbReference>
<dbReference type="Gene3D" id="4.10.400.10">
    <property type="entry name" value="Low-density Lipoprotein Receptor"/>
    <property type="match status" value="2"/>
</dbReference>
<organism evidence="11 12">
    <name type="scientific">Larinioides sclopetarius</name>
    <dbReference type="NCBI Taxonomy" id="280406"/>
    <lineage>
        <taxon>Eukaryota</taxon>
        <taxon>Metazoa</taxon>
        <taxon>Ecdysozoa</taxon>
        <taxon>Arthropoda</taxon>
        <taxon>Chelicerata</taxon>
        <taxon>Arachnida</taxon>
        <taxon>Araneae</taxon>
        <taxon>Araneomorphae</taxon>
        <taxon>Entelegynae</taxon>
        <taxon>Araneoidea</taxon>
        <taxon>Araneidae</taxon>
        <taxon>Larinioides</taxon>
    </lineage>
</organism>
<comment type="caution">
    <text evidence="11">The sequence shown here is derived from an EMBL/GenBank/DDBJ whole genome shotgun (WGS) entry which is preliminary data.</text>
</comment>
<dbReference type="PANTHER" id="PTHR24270:SF62">
    <property type="entry name" value="LOW-DENSITY LIPOPROTEIN RECEPTOR-RELATED PROTEIN 2"/>
    <property type="match status" value="1"/>
</dbReference>
<gene>
    <name evidence="11" type="ORF">LARSCL_LOCUS20382</name>
</gene>
<evidence type="ECO:0000256" key="3">
    <source>
        <dbReference type="ARBA" id="ARBA00022692"/>
    </source>
</evidence>
<keyword evidence="5" id="KW-1133">Transmembrane helix</keyword>
<dbReference type="EMBL" id="CAXIEN010000431">
    <property type="protein sequence ID" value="CAL1297588.1"/>
    <property type="molecule type" value="Genomic_DNA"/>
</dbReference>
<evidence type="ECO:0000256" key="6">
    <source>
        <dbReference type="ARBA" id="ARBA00023136"/>
    </source>
</evidence>
<dbReference type="CDD" id="cd00112">
    <property type="entry name" value="LDLa"/>
    <property type="match status" value="2"/>
</dbReference>
<evidence type="ECO:0000256" key="4">
    <source>
        <dbReference type="ARBA" id="ARBA00022737"/>
    </source>
</evidence>
<dbReference type="InterPro" id="IPR050685">
    <property type="entry name" value="LDLR"/>
</dbReference>
<evidence type="ECO:0000313" key="11">
    <source>
        <dbReference type="EMBL" id="CAL1297588.1"/>
    </source>
</evidence>
<feature type="disulfide bond" evidence="8">
    <location>
        <begin position="34"/>
        <end position="52"/>
    </location>
</feature>
<feature type="disulfide bond" evidence="8">
    <location>
        <begin position="27"/>
        <end position="39"/>
    </location>
</feature>
<evidence type="ECO:0000256" key="7">
    <source>
        <dbReference type="ARBA" id="ARBA00023157"/>
    </source>
</evidence>
<evidence type="ECO:0008006" key="13">
    <source>
        <dbReference type="Google" id="ProtNLM"/>
    </source>
</evidence>
<dbReference type="SMART" id="SM00192">
    <property type="entry name" value="LDLa"/>
    <property type="match status" value="2"/>
</dbReference>
<dbReference type="AlphaFoldDB" id="A0AAV2BQG6"/>
<keyword evidence="7 8" id="KW-1015">Disulfide bond</keyword>
<feature type="chain" id="PRO_5043920565" description="Vitellogenin receptor" evidence="10">
    <location>
        <begin position="24"/>
        <end position="347"/>
    </location>
</feature>
<name>A0AAV2BQG6_9ARAC</name>
<dbReference type="InterPro" id="IPR002172">
    <property type="entry name" value="LDrepeatLR_classA_rpt"/>
</dbReference>
<evidence type="ECO:0000313" key="12">
    <source>
        <dbReference type="Proteomes" id="UP001497382"/>
    </source>
</evidence>
<dbReference type="GO" id="GO:0012505">
    <property type="term" value="C:endomembrane system"/>
    <property type="evidence" value="ECO:0007669"/>
    <property type="project" value="UniProtKB-SubCell"/>
</dbReference>
<dbReference type="InterPro" id="IPR036055">
    <property type="entry name" value="LDL_receptor-like_sf"/>
</dbReference>
<dbReference type="GO" id="GO:0016192">
    <property type="term" value="P:vesicle-mediated transport"/>
    <property type="evidence" value="ECO:0007669"/>
    <property type="project" value="UniProtKB-ARBA"/>
</dbReference>
<dbReference type="PROSITE" id="PS01209">
    <property type="entry name" value="LDLRA_1"/>
    <property type="match status" value="2"/>
</dbReference>
<dbReference type="PANTHER" id="PTHR24270">
    <property type="entry name" value="LOW-DENSITY LIPOPROTEIN RECEPTOR-RELATED"/>
    <property type="match status" value="1"/>
</dbReference>
<sequence length="347" mass="39489">MKRVVRLRSVLISLLAFLCYAEASDQCPSTEFKCLDGKCIGANYVCDRDNHCGDNSDEQFCGINSSVPCPSGWYRCRSGMRCISSQWVCNGWYDCGGPITEETNCENKMETSTTNSAVTSPTSTAVTSPEITFAKAELKSWFLRRKKPGPRTDRWGSQIHRIARQKDELSRTRPVPPRPAGRLNGSERLLRGRFGPGVAKESRSVRELHQSLPDPCLMQRGRQHDGQRRGKKEEAVQKVLEITGETMTVHYSVWMGEEIDVGRTWRLKLLVNSTIYNAIETVAKMDNRQKVQYNVVDGKPYVSALNGKEDDPEMGMFWFVYVKFLSLDKDPKLMEENKYLLTKYSKQ</sequence>
<evidence type="ECO:0000256" key="5">
    <source>
        <dbReference type="ARBA" id="ARBA00022989"/>
    </source>
</evidence>
<keyword evidence="4" id="KW-0677">Repeat</keyword>
<evidence type="ECO:0000256" key="10">
    <source>
        <dbReference type="SAM" id="SignalP"/>
    </source>
</evidence>
<comment type="subcellular location">
    <subcellularLocation>
        <location evidence="2">Endomembrane system</location>
    </subcellularLocation>
    <subcellularLocation>
        <location evidence="1">Membrane</location>
        <topology evidence="1">Single-pass membrane protein</topology>
    </subcellularLocation>
</comment>
<dbReference type="Pfam" id="PF00057">
    <property type="entry name" value="Ldl_recept_a"/>
    <property type="match status" value="2"/>
</dbReference>
<evidence type="ECO:0000256" key="9">
    <source>
        <dbReference type="SAM" id="MobiDB-lite"/>
    </source>
</evidence>
<feature type="signal peptide" evidence="10">
    <location>
        <begin position="1"/>
        <end position="23"/>
    </location>
</feature>
<dbReference type="PROSITE" id="PS50068">
    <property type="entry name" value="LDLRA_2"/>
    <property type="match status" value="2"/>
</dbReference>
<evidence type="ECO:0000256" key="1">
    <source>
        <dbReference type="ARBA" id="ARBA00004167"/>
    </source>
</evidence>
<keyword evidence="12" id="KW-1185">Reference proteome</keyword>
<evidence type="ECO:0000256" key="2">
    <source>
        <dbReference type="ARBA" id="ARBA00004308"/>
    </source>
</evidence>
<keyword evidence="6" id="KW-0472">Membrane</keyword>
<proteinExistence type="predicted"/>
<evidence type="ECO:0000256" key="8">
    <source>
        <dbReference type="PROSITE-ProRule" id="PRU00124"/>
    </source>
</evidence>
<dbReference type="SUPFAM" id="SSF57424">
    <property type="entry name" value="LDL receptor-like module"/>
    <property type="match status" value="2"/>
</dbReference>
<comment type="caution">
    <text evidence="8">Lacks conserved residue(s) required for the propagation of feature annotation.</text>
</comment>
<feature type="disulfide bond" evidence="8">
    <location>
        <begin position="46"/>
        <end position="61"/>
    </location>
</feature>
<keyword evidence="3" id="KW-0812">Transmembrane</keyword>
<dbReference type="InterPro" id="IPR023415">
    <property type="entry name" value="LDLR_class-A_CS"/>
</dbReference>
<dbReference type="PRINTS" id="PR00261">
    <property type="entry name" value="LDLRECEPTOR"/>
</dbReference>
<reference evidence="11 12" key="1">
    <citation type="submission" date="2024-04" db="EMBL/GenBank/DDBJ databases">
        <authorList>
            <person name="Rising A."/>
            <person name="Reimegard J."/>
            <person name="Sonavane S."/>
            <person name="Akerstrom W."/>
            <person name="Nylinder S."/>
            <person name="Hedman E."/>
            <person name="Kallberg Y."/>
        </authorList>
    </citation>
    <scope>NUCLEOTIDE SEQUENCE [LARGE SCALE GENOMIC DNA]</scope>
</reference>
<protein>
    <recommendedName>
        <fullName evidence="13">Vitellogenin receptor</fullName>
    </recommendedName>
</protein>
<dbReference type="Proteomes" id="UP001497382">
    <property type="component" value="Unassembled WGS sequence"/>
</dbReference>
<feature type="region of interest" description="Disordered" evidence="9">
    <location>
        <begin position="147"/>
        <end position="190"/>
    </location>
</feature>
<keyword evidence="10" id="KW-0732">Signal</keyword>